<dbReference type="AlphaFoldDB" id="A0A7I8VNT0"/>
<dbReference type="Pfam" id="PF10505">
    <property type="entry name" value="NARG2_C"/>
    <property type="match status" value="1"/>
</dbReference>
<dbReference type="OrthoDB" id="6288737at2759"/>
<feature type="compositionally biased region" description="Basic and acidic residues" evidence="1">
    <location>
        <begin position="60"/>
        <end position="69"/>
    </location>
</feature>
<reference evidence="3 4" key="1">
    <citation type="submission" date="2020-08" db="EMBL/GenBank/DDBJ databases">
        <authorList>
            <person name="Hejnol A."/>
        </authorList>
    </citation>
    <scope>NUCLEOTIDE SEQUENCE [LARGE SCALE GENOMIC DNA]</scope>
</reference>
<proteinExistence type="predicted"/>
<dbReference type="GO" id="GO:0045945">
    <property type="term" value="P:positive regulation of transcription by RNA polymerase III"/>
    <property type="evidence" value="ECO:0007669"/>
    <property type="project" value="TreeGrafter"/>
</dbReference>
<dbReference type="EMBL" id="CAJFCJ010000007">
    <property type="protein sequence ID" value="CAD5117950.1"/>
    <property type="molecule type" value="Genomic_DNA"/>
</dbReference>
<feature type="region of interest" description="Disordered" evidence="1">
    <location>
        <begin position="900"/>
        <end position="925"/>
    </location>
</feature>
<accession>A0A7I8VNT0</accession>
<dbReference type="PANTHER" id="PTHR14633">
    <property type="entry name" value="LITTLE ELONGATION COMPLEX SUBUNIT 2"/>
    <property type="match status" value="1"/>
</dbReference>
<feature type="compositionally biased region" description="Acidic residues" evidence="1">
    <location>
        <begin position="617"/>
        <end position="635"/>
    </location>
</feature>
<gene>
    <name evidence="3" type="ORF">DGYR_LOCUS6410</name>
</gene>
<feature type="region of interest" description="Disordered" evidence="1">
    <location>
        <begin position="46"/>
        <end position="89"/>
    </location>
</feature>
<dbReference type="GO" id="GO:0042796">
    <property type="term" value="P:snRNA transcription by RNA polymerase III"/>
    <property type="evidence" value="ECO:0007669"/>
    <property type="project" value="TreeGrafter"/>
</dbReference>
<name>A0A7I8VNT0_9ANNE</name>
<dbReference type="PANTHER" id="PTHR14633:SF3">
    <property type="entry name" value="LITTLE ELONGATION COMPLEX SUBUNIT 2"/>
    <property type="match status" value="1"/>
</dbReference>
<feature type="domain" description="Little elongation complex subunit 2 C-terminal" evidence="2">
    <location>
        <begin position="706"/>
        <end position="904"/>
    </location>
</feature>
<feature type="compositionally biased region" description="Basic residues" evidence="1">
    <location>
        <begin position="910"/>
        <end position="925"/>
    </location>
</feature>
<dbReference type="Proteomes" id="UP000549394">
    <property type="component" value="Unassembled WGS sequence"/>
</dbReference>
<feature type="compositionally biased region" description="Low complexity" evidence="1">
    <location>
        <begin position="586"/>
        <end position="597"/>
    </location>
</feature>
<dbReference type="GO" id="GO:0042795">
    <property type="term" value="P:snRNA transcription by RNA polymerase II"/>
    <property type="evidence" value="ECO:0007669"/>
    <property type="project" value="TreeGrafter"/>
</dbReference>
<keyword evidence="4" id="KW-1185">Reference proteome</keyword>
<evidence type="ECO:0000256" key="1">
    <source>
        <dbReference type="SAM" id="MobiDB-lite"/>
    </source>
</evidence>
<comment type="caution">
    <text evidence="3">The sequence shown here is derived from an EMBL/GenBank/DDBJ whole genome shotgun (WGS) entry which is preliminary data.</text>
</comment>
<feature type="compositionally biased region" description="Basic and acidic residues" evidence="1">
    <location>
        <begin position="523"/>
        <end position="539"/>
    </location>
</feature>
<evidence type="ECO:0000313" key="4">
    <source>
        <dbReference type="Proteomes" id="UP000549394"/>
    </source>
</evidence>
<dbReference type="InterPro" id="IPR019535">
    <property type="entry name" value="ICE2_C"/>
</dbReference>
<feature type="region of interest" description="Disordered" evidence="1">
    <location>
        <begin position="671"/>
        <end position="692"/>
    </location>
</feature>
<feature type="region of interest" description="Disordered" evidence="1">
    <location>
        <begin position="408"/>
        <end position="635"/>
    </location>
</feature>
<evidence type="ECO:0000313" key="3">
    <source>
        <dbReference type="EMBL" id="CAD5117950.1"/>
    </source>
</evidence>
<sequence>MSSLKIEWPKSDIKSASWNEYEEYSKNFETISVPFLKNRHDIRNESEAVKKMSENNSKLPETEKTDHPWSESLKTQPQKPNKRKKRKRPLQETFNFKPYNFDYVYPKKSCLSTSQHAEFVNLSIKFKSMLEDKLKPSVKDLTVYTFLKSKIVSEQNEFQNWLRNMAKRLCREEYGFVKQSARKFLRRKYDMLRSYVSLYPRFYEEIHHIPLKSDCEDQSFRLHLVQNLLEIGKMRDVILPSSFKQPRLPTYGTRLLTLRNSKRQNHPIISQDANAEKLAESQKVDIVLSSSALTCLIDNNVHKNYPRGWQICFTVRRMKNGKKTLFINKPLLPLTMSSREKNHAFHKESLKAFLLKYSDLSIRSKVDKKNLEKDKDINEKDKDGDIFENNYVSDEDIFGVGERIKYPTGCGRSKRGKRESKESQKSIEITDSSGDDSKDDSKTKSTSPLKASIKQDLTAGDKTSESSKGMCLRNRSITPRPQEPDAKAFKKRPSTKKQAEVKPKESPSSSNDDLTMDLFGDTSDNKGDEKFSNLDDKAKKNLFGESSEEDSISSPSKGMRLRNRSISGVSNESPKKQPVINPTTKDSQLLCSSQDSSPKMNESEGSSLKNLVVAEESSSDEWSESGDDGSDNEEVDVSSSFLYNSSTGNMGNYYSLETILKQQNEALSTKAETDLKETKVPEDPKSQEPPKTYTTKEIEDNFQKYKEDFVSYKLWKLGDLDLIVRNNVHGAFKGQNRHLTKLHIMPKLEYQSQFGFEQEGYSEMCRTWLASFLRNGATVLKANITPFYSRVLNWKPCNLQNWRPEQSYEPSFNPEKATTNLYKILKYLVDMVEEGHYLLHHDSAADYVKLLRSTDERGAYDLHEAHIPEQIAIDRPEIDWRPIDTTQILEQHVNGRRIPATFEPYDAKNQPKRRKTKKKHKKKYF</sequence>
<protein>
    <submittedName>
        <fullName evidence="3">DgyrCDS6691</fullName>
    </submittedName>
</protein>
<organism evidence="3 4">
    <name type="scientific">Dimorphilus gyrociliatus</name>
    <dbReference type="NCBI Taxonomy" id="2664684"/>
    <lineage>
        <taxon>Eukaryota</taxon>
        <taxon>Metazoa</taxon>
        <taxon>Spiralia</taxon>
        <taxon>Lophotrochozoa</taxon>
        <taxon>Annelida</taxon>
        <taxon>Polychaeta</taxon>
        <taxon>Polychaeta incertae sedis</taxon>
        <taxon>Dinophilidae</taxon>
        <taxon>Dimorphilus</taxon>
    </lineage>
</organism>
<dbReference type="GO" id="GO:0008023">
    <property type="term" value="C:transcription elongation factor complex"/>
    <property type="evidence" value="ECO:0007669"/>
    <property type="project" value="InterPro"/>
</dbReference>
<feature type="compositionally biased region" description="Polar residues" evidence="1">
    <location>
        <begin position="598"/>
        <end position="609"/>
    </location>
</feature>
<evidence type="ECO:0000259" key="2">
    <source>
        <dbReference type="Pfam" id="PF10505"/>
    </source>
</evidence>